<gene>
    <name evidence="3" type="ORF">GZ78_07865</name>
</gene>
<evidence type="ECO:0000313" key="4">
    <source>
        <dbReference type="Proteomes" id="UP000028073"/>
    </source>
</evidence>
<dbReference type="STRING" id="1137799.GZ78_07865"/>
<feature type="domain" description="Response regulatory" evidence="2">
    <location>
        <begin position="46"/>
        <end position="160"/>
    </location>
</feature>
<accession>A0A081NMU9</accession>
<dbReference type="GO" id="GO:0000160">
    <property type="term" value="P:phosphorelay signal transduction system"/>
    <property type="evidence" value="ECO:0007669"/>
    <property type="project" value="InterPro"/>
</dbReference>
<evidence type="ECO:0000259" key="2">
    <source>
        <dbReference type="PROSITE" id="PS50110"/>
    </source>
</evidence>
<dbReference type="Gene3D" id="3.40.50.2300">
    <property type="match status" value="1"/>
</dbReference>
<reference evidence="3 4" key="1">
    <citation type="submission" date="2014-06" db="EMBL/GenBank/DDBJ databases">
        <title>Whole Genome Sequences of Three Symbiotic Endozoicomonas Bacteria.</title>
        <authorList>
            <person name="Neave M.J."/>
            <person name="Apprill A."/>
            <person name="Voolstra C.R."/>
        </authorList>
    </citation>
    <scope>NUCLEOTIDE SEQUENCE [LARGE SCALE GENOMIC DNA]</scope>
    <source>
        <strain evidence="3 4">DSM 25634</strain>
    </source>
</reference>
<name>A0A081NMU9_9GAMM</name>
<dbReference type="InterPro" id="IPR011006">
    <property type="entry name" value="CheY-like_superfamily"/>
</dbReference>
<comment type="caution">
    <text evidence="3">The sequence shown here is derived from an EMBL/GenBank/DDBJ whole genome shotgun (WGS) entry which is preliminary data.</text>
</comment>
<dbReference type="eggNOG" id="COG4566">
    <property type="taxonomic scope" value="Bacteria"/>
</dbReference>
<proteinExistence type="predicted"/>
<dbReference type="OrthoDB" id="9802426at2"/>
<sequence>MSYSRDPSFCRVPDYPLKQTSLTDDSSTVIELTIKAVPMSLATKVTVYLLEQDTNVTDTIRSLCDEKSMLLECFNNNRDLLTAMQDVTPDCIIAANEKESKEALQLLEALNEGEHNIPVIVLGHHNDLHTAVAVIKAGAVDYIEKPVIYGRLAEHFNQIISREIAAAV</sequence>
<keyword evidence="4" id="KW-1185">Reference proteome</keyword>
<dbReference type="Pfam" id="PF00072">
    <property type="entry name" value="Response_reg"/>
    <property type="match status" value="1"/>
</dbReference>
<evidence type="ECO:0000313" key="3">
    <source>
        <dbReference type="EMBL" id="KEQ19772.1"/>
    </source>
</evidence>
<dbReference type="PROSITE" id="PS50110">
    <property type="entry name" value="RESPONSE_REGULATORY"/>
    <property type="match status" value="1"/>
</dbReference>
<organism evidence="3 4">
    <name type="scientific">Endozoicomonas numazuensis</name>
    <dbReference type="NCBI Taxonomy" id="1137799"/>
    <lineage>
        <taxon>Bacteria</taxon>
        <taxon>Pseudomonadati</taxon>
        <taxon>Pseudomonadota</taxon>
        <taxon>Gammaproteobacteria</taxon>
        <taxon>Oceanospirillales</taxon>
        <taxon>Endozoicomonadaceae</taxon>
        <taxon>Endozoicomonas</taxon>
    </lineage>
</organism>
<dbReference type="SMART" id="SM00448">
    <property type="entry name" value="REC"/>
    <property type="match status" value="1"/>
</dbReference>
<dbReference type="EMBL" id="JOKH01000001">
    <property type="protein sequence ID" value="KEQ19772.1"/>
    <property type="molecule type" value="Genomic_DNA"/>
</dbReference>
<protein>
    <recommendedName>
        <fullName evidence="2">Response regulatory domain-containing protein</fullName>
    </recommendedName>
</protein>
<dbReference type="RefSeq" id="WP_034833816.1">
    <property type="nucleotide sequence ID" value="NZ_JOKH01000001.1"/>
</dbReference>
<dbReference type="InterPro" id="IPR001789">
    <property type="entry name" value="Sig_transdc_resp-reg_receiver"/>
</dbReference>
<dbReference type="SUPFAM" id="SSF52172">
    <property type="entry name" value="CheY-like"/>
    <property type="match status" value="1"/>
</dbReference>
<evidence type="ECO:0000256" key="1">
    <source>
        <dbReference type="PROSITE-ProRule" id="PRU00169"/>
    </source>
</evidence>
<dbReference type="Proteomes" id="UP000028073">
    <property type="component" value="Unassembled WGS sequence"/>
</dbReference>
<comment type="caution">
    <text evidence="1">Lacks conserved residue(s) required for the propagation of feature annotation.</text>
</comment>
<dbReference type="AlphaFoldDB" id="A0A081NMU9"/>